<name>A0AAV4TJR9_9ARAC</name>
<evidence type="ECO:0000313" key="2">
    <source>
        <dbReference type="Proteomes" id="UP001054837"/>
    </source>
</evidence>
<keyword evidence="2" id="KW-1185">Reference proteome</keyword>
<protein>
    <submittedName>
        <fullName evidence="1">Uncharacterized protein</fullName>
    </submittedName>
</protein>
<evidence type="ECO:0000313" key="1">
    <source>
        <dbReference type="EMBL" id="GIY45622.1"/>
    </source>
</evidence>
<sequence length="86" mass="10155">MQKIQCYRRRRRYAEDSDIHRLHHEDPATLHPCFTTQYPQGEHLGVRTLLQFVLFEICLSDFASRILNCGPLLPKPDVLQTRPLRP</sequence>
<reference evidence="1 2" key="1">
    <citation type="submission" date="2021-06" db="EMBL/GenBank/DDBJ databases">
        <title>Caerostris darwini draft genome.</title>
        <authorList>
            <person name="Kono N."/>
            <person name="Arakawa K."/>
        </authorList>
    </citation>
    <scope>NUCLEOTIDE SEQUENCE [LARGE SCALE GENOMIC DNA]</scope>
</reference>
<dbReference type="EMBL" id="BPLQ01009652">
    <property type="protein sequence ID" value="GIY45622.1"/>
    <property type="molecule type" value="Genomic_DNA"/>
</dbReference>
<organism evidence="1 2">
    <name type="scientific">Caerostris darwini</name>
    <dbReference type="NCBI Taxonomy" id="1538125"/>
    <lineage>
        <taxon>Eukaryota</taxon>
        <taxon>Metazoa</taxon>
        <taxon>Ecdysozoa</taxon>
        <taxon>Arthropoda</taxon>
        <taxon>Chelicerata</taxon>
        <taxon>Arachnida</taxon>
        <taxon>Araneae</taxon>
        <taxon>Araneomorphae</taxon>
        <taxon>Entelegynae</taxon>
        <taxon>Araneoidea</taxon>
        <taxon>Araneidae</taxon>
        <taxon>Caerostris</taxon>
    </lineage>
</organism>
<accession>A0AAV4TJR9</accession>
<comment type="caution">
    <text evidence="1">The sequence shown here is derived from an EMBL/GenBank/DDBJ whole genome shotgun (WGS) entry which is preliminary data.</text>
</comment>
<proteinExistence type="predicted"/>
<gene>
    <name evidence="1" type="ORF">CDAR_415101</name>
</gene>
<dbReference type="AlphaFoldDB" id="A0AAV4TJR9"/>
<dbReference type="Proteomes" id="UP001054837">
    <property type="component" value="Unassembled WGS sequence"/>
</dbReference>